<evidence type="ECO:0000259" key="1">
    <source>
        <dbReference type="Pfam" id="PF08100"/>
    </source>
</evidence>
<organism evidence="3 5">
    <name type="scientific">Vanilla planifolia</name>
    <name type="common">Vanilla</name>
    <dbReference type="NCBI Taxonomy" id="51239"/>
    <lineage>
        <taxon>Eukaryota</taxon>
        <taxon>Viridiplantae</taxon>
        <taxon>Streptophyta</taxon>
        <taxon>Embryophyta</taxon>
        <taxon>Tracheophyta</taxon>
        <taxon>Spermatophyta</taxon>
        <taxon>Magnoliopsida</taxon>
        <taxon>Liliopsida</taxon>
        <taxon>Asparagales</taxon>
        <taxon>Orchidaceae</taxon>
        <taxon>Vanilloideae</taxon>
        <taxon>Vanilleae</taxon>
        <taxon>Vanilla</taxon>
    </lineage>
</organism>
<dbReference type="GO" id="GO:0008168">
    <property type="term" value="F:methyltransferase activity"/>
    <property type="evidence" value="ECO:0007669"/>
    <property type="project" value="InterPro"/>
</dbReference>
<dbReference type="InterPro" id="IPR016461">
    <property type="entry name" value="COMT-like"/>
</dbReference>
<dbReference type="InterPro" id="IPR012967">
    <property type="entry name" value="COMT_dimerisation"/>
</dbReference>
<dbReference type="Proteomes" id="UP000639772">
    <property type="component" value="Unassembled WGS sequence"/>
</dbReference>
<dbReference type="GO" id="GO:0046983">
    <property type="term" value="F:protein dimerization activity"/>
    <property type="evidence" value="ECO:0007669"/>
    <property type="project" value="InterPro"/>
</dbReference>
<dbReference type="Proteomes" id="UP000636800">
    <property type="component" value="Unassembled WGS sequence"/>
</dbReference>
<dbReference type="AlphaFoldDB" id="A0A835PIM6"/>
<evidence type="ECO:0000313" key="3">
    <source>
        <dbReference type="EMBL" id="KAG0453904.1"/>
    </source>
</evidence>
<evidence type="ECO:0000313" key="2">
    <source>
        <dbReference type="EMBL" id="KAG0452809.1"/>
    </source>
</evidence>
<accession>A0A835PIM6</accession>
<name>A0A835PIM6_VANPL</name>
<feature type="domain" description="O-methyltransferase dimerisation" evidence="1">
    <location>
        <begin position="44"/>
        <end position="132"/>
    </location>
</feature>
<dbReference type="InterPro" id="IPR036388">
    <property type="entry name" value="WH-like_DNA-bd_sf"/>
</dbReference>
<gene>
    <name evidence="3" type="ORF">HPP92_025208</name>
    <name evidence="2" type="ORF">HPP92_025473</name>
</gene>
<proteinExistence type="predicted"/>
<dbReference type="PANTHER" id="PTHR11746">
    <property type="entry name" value="O-METHYLTRANSFERASE"/>
    <property type="match status" value="1"/>
</dbReference>
<evidence type="ECO:0000313" key="5">
    <source>
        <dbReference type="Proteomes" id="UP000639772"/>
    </source>
</evidence>
<dbReference type="OrthoDB" id="987572at2759"/>
<dbReference type="InterPro" id="IPR036390">
    <property type="entry name" value="WH_DNA-bd_sf"/>
</dbReference>
<evidence type="ECO:0000313" key="4">
    <source>
        <dbReference type="Proteomes" id="UP000636800"/>
    </source>
</evidence>
<dbReference type="PROSITE" id="PS51683">
    <property type="entry name" value="SAM_OMT_II"/>
    <property type="match status" value="1"/>
</dbReference>
<sequence length="203" mass="22823">MGVKKDSVHSLMEINSQMEGTIQMSQARASNGYEEEESMVINKILGVIDSMVIKCAVKLHVFDAIHRHGRPISLDDLAGALPVQCSHPASLGRIMRSLGHMGLVDIQHQAVGEDGEEEEFYTLTAASFVFLREESEHSLAPYVRFILEEDMRMAKKKNFILLRQPRLSSSEKNRSIASLLVSESYITGTKKRHQRSWRDAGKP</sequence>
<reference evidence="4 5" key="1">
    <citation type="journal article" date="2020" name="Nat. Food">
        <title>A phased Vanilla planifolia genome enables genetic improvement of flavour and production.</title>
        <authorList>
            <person name="Hasing T."/>
            <person name="Tang H."/>
            <person name="Brym M."/>
            <person name="Khazi F."/>
            <person name="Huang T."/>
            <person name="Chambers A.H."/>
        </authorList>
    </citation>
    <scope>NUCLEOTIDE SEQUENCE [LARGE SCALE GENOMIC DNA]</scope>
    <source>
        <tissue evidence="3">Leaf</tissue>
    </source>
</reference>
<comment type="caution">
    <text evidence="3">The sequence shown here is derived from an EMBL/GenBank/DDBJ whole genome shotgun (WGS) entry which is preliminary data.</text>
</comment>
<dbReference type="EMBL" id="JADCNL010000014">
    <property type="protein sequence ID" value="KAG0452809.1"/>
    <property type="molecule type" value="Genomic_DNA"/>
</dbReference>
<protein>
    <recommendedName>
        <fullName evidence="1">O-methyltransferase dimerisation domain-containing protein</fullName>
    </recommendedName>
</protein>
<dbReference type="Pfam" id="PF08100">
    <property type="entry name" value="Dimerisation"/>
    <property type="match status" value="1"/>
</dbReference>
<dbReference type="SUPFAM" id="SSF46785">
    <property type="entry name" value="Winged helix' DNA-binding domain"/>
    <property type="match status" value="1"/>
</dbReference>
<dbReference type="Gene3D" id="1.10.10.10">
    <property type="entry name" value="Winged helix-like DNA-binding domain superfamily/Winged helix DNA-binding domain"/>
    <property type="match status" value="1"/>
</dbReference>
<keyword evidence="4" id="KW-1185">Reference proteome</keyword>
<dbReference type="EMBL" id="JADCNM010000014">
    <property type="protein sequence ID" value="KAG0453904.1"/>
    <property type="molecule type" value="Genomic_DNA"/>
</dbReference>